<evidence type="ECO:0000259" key="8">
    <source>
        <dbReference type="PROSITE" id="PS50928"/>
    </source>
</evidence>
<name>A0A3G8ZNS0_9ACTN</name>
<sequence length="297" mass="31800">MTTATAQGGVPIESAPKKPRQSLKGQMRAWGTVAWLWVAMIPFLYPFLFMVVTALRTPNDYLQNSVSIIPSAVTFEHLSRAWTAGGLGLAMGNSLYTSVIGVLVSCALATTAGFFFLRHNSRPAKFVRIATFASQALPAPVWLIPLYVAASDWGVADQLWFLGILYGLVAARFGAYLMYAYYRGLPTEIFEAARVDGASTVKQFTAIVLPLSLPPLATLAALTFVWSWGDFLLALVFTGASGNPTVTVAAASLVGQYSTGQQTQAAALVISMIPMLIVFAFAQRFLVQGALAGSVKS</sequence>
<keyword evidence="5 7" id="KW-1133">Transmembrane helix</keyword>
<comment type="subcellular location">
    <subcellularLocation>
        <location evidence="1 7">Cell membrane</location>
        <topology evidence="1 7">Multi-pass membrane protein</topology>
    </subcellularLocation>
</comment>
<dbReference type="PANTHER" id="PTHR43744">
    <property type="entry name" value="ABC TRANSPORTER PERMEASE PROTEIN MG189-RELATED-RELATED"/>
    <property type="match status" value="1"/>
</dbReference>
<keyword evidence="10" id="KW-1185">Reference proteome</keyword>
<reference evidence="9 10" key="2">
    <citation type="submission" date="2018-12" db="EMBL/GenBank/DDBJ databases">
        <title>Nakamurella antarcticus sp. nov., isolated from Antarctica South Shetland Islands soil.</title>
        <authorList>
            <person name="Peng F."/>
        </authorList>
    </citation>
    <scope>NUCLEOTIDE SEQUENCE [LARGE SCALE GENOMIC DNA]</scope>
    <source>
        <strain evidence="9 10">S14-144</strain>
    </source>
</reference>
<dbReference type="KEGG" id="nak:EH165_10095"/>
<evidence type="ECO:0000256" key="2">
    <source>
        <dbReference type="ARBA" id="ARBA00022448"/>
    </source>
</evidence>
<proteinExistence type="inferred from homology"/>
<accession>A0A3G8ZNS0</accession>
<evidence type="ECO:0000256" key="6">
    <source>
        <dbReference type="ARBA" id="ARBA00023136"/>
    </source>
</evidence>
<dbReference type="OrthoDB" id="3521657at2"/>
<feature type="transmembrane region" description="Helical" evidence="7">
    <location>
        <begin position="160"/>
        <end position="182"/>
    </location>
</feature>
<dbReference type="GO" id="GO:0055085">
    <property type="term" value="P:transmembrane transport"/>
    <property type="evidence" value="ECO:0007669"/>
    <property type="project" value="InterPro"/>
</dbReference>
<dbReference type="CDD" id="cd06261">
    <property type="entry name" value="TM_PBP2"/>
    <property type="match status" value="1"/>
</dbReference>
<feature type="transmembrane region" description="Helical" evidence="7">
    <location>
        <begin position="203"/>
        <end position="226"/>
    </location>
</feature>
<evidence type="ECO:0000313" key="10">
    <source>
        <dbReference type="Proteomes" id="UP000268084"/>
    </source>
</evidence>
<dbReference type="Gene3D" id="1.10.3720.10">
    <property type="entry name" value="MetI-like"/>
    <property type="match status" value="1"/>
</dbReference>
<feature type="transmembrane region" description="Helical" evidence="7">
    <location>
        <begin position="266"/>
        <end position="287"/>
    </location>
</feature>
<keyword evidence="2 7" id="KW-0813">Transport</keyword>
<keyword evidence="6 7" id="KW-0472">Membrane</keyword>
<evidence type="ECO:0000256" key="7">
    <source>
        <dbReference type="RuleBase" id="RU363032"/>
    </source>
</evidence>
<evidence type="ECO:0000256" key="1">
    <source>
        <dbReference type="ARBA" id="ARBA00004651"/>
    </source>
</evidence>
<feature type="transmembrane region" description="Helical" evidence="7">
    <location>
        <begin position="95"/>
        <end position="117"/>
    </location>
</feature>
<dbReference type="PROSITE" id="PS50928">
    <property type="entry name" value="ABC_TM1"/>
    <property type="match status" value="1"/>
</dbReference>
<reference evidence="9 10" key="1">
    <citation type="submission" date="2018-11" db="EMBL/GenBank/DDBJ databases">
        <authorList>
            <person name="Da X."/>
        </authorList>
    </citation>
    <scope>NUCLEOTIDE SEQUENCE [LARGE SCALE GENOMIC DNA]</scope>
    <source>
        <strain evidence="9 10">S14-144</strain>
    </source>
</reference>
<feature type="transmembrane region" description="Helical" evidence="7">
    <location>
        <begin position="129"/>
        <end position="148"/>
    </location>
</feature>
<dbReference type="SUPFAM" id="SSF161098">
    <property type="entry name" value="MetI-like"/>
    <property type="match status" value="1"/>
</dbReference>
<keyword evidence="4 7" id="KW-0812">Transmembrane</keyword>
<gene>
    <name evidence="9" type="ORF">EH165_10095</name>
</gene>
<dbReference type="InterPro" id="IPR035906">
    <property type="entry name" value="MetI-like_sf"/>
</dbReference>
<dbReference type="Proteomes" id="UP000268084">
    <property type="component" value="Chromosome"/>
</dbReference>
<evidence type="ECO:0000313" key="9">
    <source>
        <dbReference type="EMBL" id="AZI58435.1"/>
    </source>
</evidence>
<dbReference type="Pfam" id="PF00528">
    <property type="entry name" value="BPD_transp_1"/>
    <property type="match status" value="1"/>
</dbReference>
<keyword evidence="3" id="KW-1003">Cell membrane</keyword>
<dbReference type="InterPro" id="IPR000515">
    <property type="entry name" value="MetI-like"/>
</dbReference>
<organism evidence="9 10">
    <name type="scientific">Nakamurella antarctica</name>
    <dbReference type="NCBI Taxonomy" id="1902245"/>
    <lineage>
        <taxon>Bacteria</taxon>
        <taxon>Bacillati</taxon>
        <taxon>Actinomycetota</taxon>
        <taxon>Actinomycetes</taxon>
        <taxon>Nakamurellales</taxon>
        <taxon>Nakamurellaceae</taxon>
        <taxon>Nakamurella</taxon>
    </lineage>
</organism>
<protein>
    <submittedName>
        <fullName evidence="9">Carbohydrate ABC transporter permease</fullName>
    </submittedName>
</protein>
<evidence type="ECO:0000256" key="5">
    <source>
        <dbReference type="ARBA" id="ARBA00022989"/>
    </source>
</evidence>
<dbReference type="GO" id="GO:0005886">
    <property type="term" value="C:plasma membrane"/>
    <property type="evidence" value="ECO:0007669"/>
    <property type="project" value="UniProtKB-SubCell"/>
</dbReference>
<dbReference type="EMBL" id="CP034170">
    <property type="protein sequence ID" value="AZI58435.1"/>
    <property type="molecule type" value="Genomic_DNA"/>
</dbReference>
<dbReference type="AlphaFoldDB" id="A0A3G8ZNS0"/>
<evidence type="ECO:0000256" key="4">
    <source>
        <dbReference type="ARBA" id="ARBA00022692"/>
    </source>
</evidence>
<feature type="transmembrane region" description="Helical" evidence="7">
    <location>
        <begin position="232"/>
        <end position="254"/>
    </location>
</feature>
<comment type="similarity">
    <text evidence="7">Belongs to the binding-protein-dependent transport system permease family.</text>
</comment>
<dbReference type="RefSeq" id="WP_124799344.1">
    <property type="nucleotide sequence ID" value="NZ_CP034170.1"/>
</dbReference>
<feature type="domain" description="ABC transmembrane type-1" evidence="8">
    <location>
        <begin position="91"/>
        <end position="282"/>
    </location>
</feature>
<evidence type="ECO:0000256" key="3">
    <source>
        <dbReference type="ARBA" id="ARBA00022475"/>
    </source>
</evidence>
<dbReference type="PANTHER" id="PTHR43744:SF8">
    <property type="entry name" value="SN-GLYCEROL-3-PHOSPHATE TRANSPORT SYSTEM PERMEASE PROTEIN UGPE"/>
    <property type="match status" value="1"/>
</dbReference>
<feature type="transmembrane region" description="Helical" evidence="7">
    <location>
        <begin position="29"/>
        <end position="55"/>
    </location>
</feature>